<gene>
    <name evidence="3" type="ORF">PLA107_029725</name>
</gene>
<keyword evidence="3" id="KW-0614">Plasmid</keyword>
<evidence type="ECO:0000313" key="3">
    <source>
        <dbReference type="EMBL" id="AXH59408.1"/>
    </source>
</evidence>
<sequence length="464" mass="51850">MDNGNSSAVASLNDKREHAIALVELDGASRMLGINSLSWDLGTQQVLRVAGLTANEHLLKDNVAPGAGSPAELLGHRTLRALVEGSKKDNGLELDWTEFQAKMTALVYRQKYNLTENDYQEINALFDDATQILGRAPSDSAEFHGAKQRALAERVDQLVGENQRQQAEYDRKNSSLQQELARKTAEAEQARGEAQRVSADAVRSIQEMRRDSARLQEETEVRADARVEEARKEASIDTQRKLTELRDSLQASITQAEAQRQAAEGELNDLQRRIAAGEYVAKAALEEINNKLGQLRLSEVNMRNDLLAVNEQLTAEKLVSAGLREEVTRLQDARIQDREQITTLETRLSTIIEDRTQTTEFAIMHERLTKNRDTIAELTTQLDTERSRSQVLEGNLHSVRGSYKQLHTSGRQYCDSLKTQITELQVEKNAITRDLSQIKVVLAVTLTCGTFAAIAFGLKHLGFF</sequence>
<reference evidence="3 4" key="1">
    <citation type="journal article" date="2011" name="PLoS Pathog.">
        <title>Dynamic evolution of pathogenicity revealed by sequencing and comparative genomics of 19 Pseudomonas syringae isolates.</title>
        <authorList>
            <person name="Baltrus D.A."/>
            <person name="Nishimura M.T."/>
            <person name="Romanchuk A."/>
            <person name="Chang J.H."/>
            <person name="Mukhtar M.S."/>
            <person name="Cherkis K."/>
            <person name="Roach J."/>
            <person name="Grant S.R."/>
            <person name="Jones C.D."/>
            <person name="Dangl J.L."/>
        </authorList>
    </citation>
    <scope>NUCLEOTIDE SEQUENCE [LARGE SCALE GENOMIC DNA]</scope>
    <source>
        <strain evidence="3 4">M301315</strain>
    </source>
</reference>
<proteinExistence type="predicted"/>
<evidence type="ECO:0000256" key="1">
    <source>
        <dbReference type="SAM" id="MobiDB-lite"/>
    </source>
</evidence>
<feature type="compositionally biased region" description="Basic and acidic residues" evidence="1">
    <location>
        <begin position="185"/>
        <end position="194"/>
    </location>
</feature>
<keyword evidence="2" id="KW-0812">Transmembrane</keyword>
<keyword evidence="2" id="KW-1133">Transmembrane helix</keyword>
<dbReference type="EMBL" id="CP031226">
    <property type="protein sequence ID" value="AXH59408.1"/>
    <property type="molecule type" value="Genomic_DNA"/>
</dbReference>
<keyword evidence="2" id="KW-0472">Membrane</keyword>
<organism evidence="3 4">
    <name type="scientific">Pseudomonas amygdali pv. lachrymans str. M301315</name>
    <dbReference type="NCBI Taxonomy" id="629260"/>
    <lineage>
        <taxon>Bacteria</taxon>
        <taxon>Pseudomonadati</taxon>
        <taxon>Pseudomonadota</taxon>
        <taxon>Gammaproteobacteria</taxon>
        <taxon>Pseudomonadales</taxon>
        <taxon>Pseudomonadaceae</taxon>
        <taxon>Pseudomonas</taxon>
        <taxon>Pseudomonas amygdali</taxon>
    </lineage>
</organism>
<name>A0AAD0M787_PSEAV</name>
<feature type="transmembrane region" description="Helical" evidence="2">
    <location>
        <begin position="440"/>
        <end position="458"/>
    </location>
</feature>
<feature type="region of interest" description="Disordered" evidence="1">
    <location>
        <begin position="185"/>
        <end position="218"/>
    </location>
</feature>
<dbReference type="GeneID" id="39474796"/>
<dbReference type="RefSeq" id="WP_005742419.1">
    <property type="nucleotide sequence ID" value="NZ_CP031226.1"/>
</dbReference>
<dbReference type="Gene3D" id="1.10.287.1490">
    <property type="match status" value="1"/>
</dbReference>
<evidence type="ECO:0000313" key="4">
    <source>
        <dbReference type="Proteomes" id="UP000006426"/>
    </source>
</evidence>
<evidence type="ECO:0000256" key="2">
    <source>
        <dbReference type="SAM" id="Phobius"/>
    </source>
</evidence>
<dbReference type="Proteomes" id="UP000006426">
    <property type="component" value="Plasmid pmppla107"/>
</dbReference>
<geneLocation type="plasmid" evidence="4">
    <name>pmppla107</name>
</geneLocation>
<protein>
    <submittedName>
        <fullName evidence="3">Uncharacterized protein</fullName>
    </submittedName>
</protein>
<dbReference type="AlphaFoldDB" id="A0AAD0M787"/>
<feature type="compositionally biased region" description="Basic and acidic residues" evidence="1">
    <location>
        <begin position="206"/>
        <end position="218"/>
    </location>
</feature>
<accession>A0AAD0M787</accession>